<protein>
    <submittedName>
        <fullName evidence="8">Filamentous hemagglutinin family protein</fullName>
    </submittedName>
</protein>
<feature type="compositionally biased region" description="Polar residues" evidence="6">
    <location>
        <begin position="2139"/>
        <end position="2157"/>
    </location>
</feature>
<keyword evidence="4" id="KW-0843">Virulence</keyword>
<gene>
    <name evidence="8" type="ORF">DFP86_1012</name>
</gene>
<accession>A0A4R7BFU0</accession>
<evidence type="ECO:0000256" key="3">
    <source>
        <dbReference type="ARBA" id="ARBA00022913"/>
    </source>
</evidence>
<dbReference type="Gene3D" id="2.160.20.10">
    <property type="entry name" value="Single-stranded right-handed beta-helix, Pectin lyase-like"/>
    <property type="match status" value="1"/>
</dbReference>
<keyword evidence="3" id="KW-1266">Target cell cytoplasm</keyword>
<keyword evidence="9" id="KW-1185">Reference proteome</keyword>
<dbReference type="InterPro" id="IPR012334">
    <property type="entry name" value="Pectin_lyas_fold"/>
</dbReference>
<comment type="caution">
    <text evidence="8">The sequence shown here is derived from an EMBL/GenBank/DDBJ whole genome shotgun (WGS) entry which is preliminary data.</text>
</comment>
<dbReference type="InterPro" id="IPR006914">
    <property type="entry name" value="VENN_dom"/>
</dbReference>
<dbReference type="EMBL" id="SNZP01000001">
    <property type="protein sequence ID" value="TDR82617.1"/>
    <property type="molecule type" value="Genomic_DNA"/>
</dbReference>
<evidence type="ECO:0000256" key="6">
    <source>
        <dbReference type="SAM" id="MobiDB-lite"/>
    </source>
</evidence>
<dbReference type="InterPro" id="IPR025157">
    <property type="entry name" value="Hemagglutinin_rpt"/>
</dbReference>
<reference evidence="8 9" key="1">
    <citation type="submission" date="2019-03" db="EMBL/GenBank/DDBJ databases">
        <title>Genomic Encyclopedia of Type Strains, Phase III (KMG-III): the genomes of soil and plant-associated and newly described type strains.</title>
        <authorList>
            <person name="Whitman W."/>
        </authorList>
    </citation>
    <scope>NUCLEOTIDE SEQUENCE [LARGE SCALE GENOMIC DNA]</scope>
    <source>
        <strain evidence="8 9">CECT 8976</strain>
    </source>
</reference>
<feature type="compositionally biased region" description="Basic and acidic residues" evidence="6">
    <location>
        <begin position="2902"/>
        <end position="2912"/>
    </location>
</feature>
<feature type="domain" description="Filamentous haemagglutinin FhaB/tRNA nuclease CdiA-like TPS" evidence="7">
    <location>
        <begin position="78"/>
        <end position="198"/>
    </location>
</feature>
<feature type="region of interest" description="Disordered" evidence="6">
    <location>
        <begin position="2139"/>
        <end position="2173"/>
    </location>
</feature>
<keyword evidence="2" id="KW-0800">Toxin</keyword>
<comment type="subcellular location">
    <subcellularLocation>
        <location evidence="1">Target cell</location>
        <location evidence="1">Target cell cytoplasm</location>
    </subcellularLocation>
</comment>
<dbReference type="NCBIfam" id="TIGR01901">
    <property type="entry name" value="adhes_NPXG"/>
    <property type="match status" value="1"/>
</dbReference>
<evidence type="ECO:0000256" key="1">
    <source>
        <dbReference type="ARBA" id="ARBA00004219"/>
    </source>
</evidence>
<proteinExistence type="inferred from homology"/>
<dbReference type="SUPFAM" id="SSF51126">
    <property type="entry name" value="Pectin lyase-like"/>
    <property type="match status" value="1"/>
</dbReference>
<evidence type="ECO:0000256" key="5">
    <source>
        <dbReference type="ARBA" id="ARBA00024043"/>
    </source>
</evidence>
<evidence type="ECO:0000256" key="4">
    <source>
        <dbReference type="ARBA" id="ARBA00023026"/>
    </source>
</evidence>
<feature type="compositionally biased region" description="Polar residues" evidence="6">
    <location>
        <begin position="1797"/>
        <end position="1829"/>
    </location>
</feature>
<dbReference type="GO" id="GO:0090729">
    <property type="term" value="F:toxin activity"/>
    <property type="evidence" value="ECO:0007669"/>
    <property type="project" value="UniProtKB-KW"/>
</dbReference>
<evidence type="ECO:0000313" key="8">
    <source>
        <dbReference type="EMBL" id="TDR82617.1"/>
    </source>
</evidence>
<organism evidence="8 9">
    <name type="scientific">Paludibacterium purpuratum</name>
    <dbReference type="NCBI Taxonomy" id="1144873"/>
    <lineage>
        <taxon>Bacteria</taxon>
        <taxon>Pseudomonadati</taxon>
        <taxon>Pseudomonadota</taxon>
        <taxon>Betaproteobacteria</taxon>
        <taxon>Neisseriales</taxon>
        <taxon>Chromobacteriaceae</taxon>
        <taxon>Paludibacterium</taxon>
    </lineage>
</organism>
<dbReference type="NCBIfam" id="TIGR01731">
    <property type="entry name" value="fil_hemag_20aa"/>
    <property type="match status" value="25"/>
</dbReference>
<dbReference type="Pfam" id="PF04829">
    <property type="entry name" value="PT-VENN"/>
    <property type="match status" value="1"/>
</dbReference>
<dbReference type="InterPro" id="IPR010069">
    <property type="entry name" value="CdiA_FHA1_rpt"/>
</dbReference>
<evidence type="ECO:0000256" key="2">
    <source>
        <dbReference type="ARBA" id="ARBA00022656"/>
    </source>
</evidence>
<dbReference type="GO" id="GO:0003824">
    <property type="term" value="F:catalytic activity"/>
    <property type="evidence" value="ECO:0007669"/>
    <property type="project" value="UniProtKB-ARBA"/>
</dbReference>
<dbReference type="RefSeq" id="WP_133677953.1">
    <property type="nucleotide sequence ID" value="NZ_SNZP01000001.1"/>
</dbReference>
<dbReference type="InterPro" id="IPR024973">
    <property type="entry name" value="ESPR"/>
</dbReference>
<dbReference type="Pfam" id="PF13018">
    <property type="entry name" value="ESPR"/>
    <property type="match status" value="1"/>
</dbReference>
<dbReference type="OrthoDB" id="5666689at2"/>
<name>A0A4R7BFU0_9NEIS</name>
<evidence type="ECO:0000313" key="9">
    <source>
        <dbReference type="Proteomes" id="UP000295611"/>
    </source>
</evidence>
<dbReference type="InterPro" id="IPR011050">
    <property type="entry name" value="Pectin_lyase_fold/virulence"/>
</dbReference>
<dbReference type="Proteomes" id="UP000295611">
    <property type="component" value="Unassembled WGS sequence"/>
</dbReference>
<evidence type="ECO:0000259" key="7">
    <source>
        <dbReference type="SMART" id="SM00912"/>
    </source>
</evidence>
<dbReference type="Pfam" id="PF05860">
    <property type="entry name" value="TPS"/>
    <property type="match status" value="1"/>
</dbReference>
<dbReference type="SMART" id="SM00912">
    <property type="entry name" value="Haemagg_act"/>
    <property type="match status" value="1"/>
</dbReference>
<dbReference type="InterPro" id="IPR008638">
    <property type="entry name" value="FhaB/CdiA-like_TPS"/>
</dbReference>
<feature type="region of interest" description="Disordered" evidence="6">
    <location>
        <begin position="2901"/>
        <end position="2920"/>
    </location>
</feature>
<sequence>MNRHLYRIVFNRVRGQLMAVAETVNAHGKAGERGPGSAPATGFALRPLCFAALLALGSAALADGIVAAAGGPTVGQAANGVALVQIAAPNGAGVSHNQYQQFNVDANGAILNNSTAMVSTKRGGYISGNTNLKGGSARVILNEVVQANPSQLKGFIEVAGQRADVVIANPWGISCSGCGFINTARATLTTGTPQFNAQGGVASYKINDGQITVDSLNANDADSFAILTRALKVNSDLHAKDLQVRLGRNSIDADTLAATPLTDAAPTPAPALALDVAALGGMYANAIHLIGTEKGVGVNSEGHLSAYGGELTLNSAGNLTLKGTVVASSDIGLQAGQTLAQQGLLLAGHDATLQADNIQAQGQLLAGARIVGQQPDGSVTLGFDSGSLSLAAKQLQSASSWLAVSGIDVRSAQIDLSNASLHTGGKLSLAGQDGIDHPLAQLTSQNTTLVAGQALHIQAEQINHDGGTWQAGLLDLTGTSGSNAKGTLTQTGSEQGSLSFSGQFDNRAGVIAAETGSIKIKAGQLDNRSGGDIHSRGDLTLDLTDSLQNDGGWLGTDKLSGIKVIGNAALNNGGGTIQTGHLDMTAGSLSNSGNIKALDGQDSKLTLTGALSNQGTLGGNGNLTVTAANVDNSKGHLTSHLNLNVDGGSQLGNDGGTLASDQLLTLNAKDIDNGSGTVDGQQLQLTAGSLENAKGGKIAGHDTSNGKLTLTDSLSNQGQIVMANSLTLSAKQIDNRGGHLESLQDLSFDKVESLKNDGGTLLGGNQAGFSFGSGSLDNGSGTIQIGHLDIHATSLSNSGSIKALDGQDNTLNLSGALSNQGTLGGNGKLTVKAASVDNSKGRLVSHLNLALNLNDGSQLINDGGTLASDQTLTLNAKDINNGSGTVDGQQLQLKADSLENAKGGTITGRDANNGKLDLTTSLSNQGQIVMANGLTLSAKQIDNRNGHLESLQGITFDKAESVKNDGGTLLGGNQAGFTLSSGSLDNGSGTIQFGHLDIHASSLSNSGSIKALDDKDNTVTVSGALTNQGTLGGNGKLTVTAGSADNSKGHLTSHGALTMTAKNGGQINNDGGTLASDQTLTLTAGDIANGSGTIDGQQLQLTAGSLENAKGGTIIGRDANNGKLALTTSLTNQGQIVMANGLTLSAKQIDNRNGHLESLQGITFDKAESLKNDGGTLLAGNQAGFTLASGALDNGSGAIQAGHFDITASSLKNSGSLIGLDTQSSKLASSGDIDNSGTIGSNGQLNTSADNLTNHAQGKIVGAAGLDLQLTHALDNDGGKLLAGKGTLLNIKADVVQNGSDTIQGGHLQISARNVSNSGTLLALDDQDNKLTLTGDLTNHGSILTAGKLTASAVGMDNANGHVTTGNDLSLTMAKVTASGTLLAGQDLQWTVKGGSVMMEKTATVQANRDLTLTAGQLSNQHQLQAVHNLTLTVGNVDNQGTLAAGTLLSTTGKTLSNSAGAGISAAALTLGSDTLNNGGLITGQTLQVTGATLSNTGDKAWIGSNGDMSLQLSQSIENSSGANISSQGNLLIGKADSKVALVHNQIGTIAAEGNAEIHATSLVNESNQVTVTQTTQVTGSIPVYIWNDIGHEECHGKEDQSCRTIPGPSHQQVGGTPPQVFLGYRTVREGGKEHDFDVIPVYGPATPSYYNTTNTTSDVASGQSNPAYIEIGGSLNLDIGSAINRSSWITAAGDIHHTGNDVQNTGQPLYRDTFYQDGKTGQSTQIGHELIGTTDSVYHANRNLTLQVSHVQNGAIANGQIDSPSGSGLTLDGKPINPVAEAPAHQQSASAKAVSTDDSNAGSVTSSTPHSDTGTGSADTVAPSTPHNSTSVAIEVLPAGAALPKGGAFDPHPEASARYQIETDPRFASFSQFVSSDYLAKQLNFDPGKLQKRLGDGYVEQQLVSRAIERQTGQRYLTGFNNGNQQYQSLLNNAATQAKSLNLTLGVALSADQVKQLTQNMVWLVNKTVDGQQLLVPEVYLAAGDTGGTRPQGAYLAAQNITMLGDGSLVSGVGGTMHADGDMNIHMASVDMQHATLDAGGRLQMQADGDMKLSATNVHSAGDTTLAAGRDLTVTGEQVTIAHGGPVAESRTTTTGSSIDTAGKLQLLAGHDLSLAAFQGSGQTGIELQAGNDLSVTGMQSTDTTTRQNLTGFSETRTSHNHGDEYSWTQTGTSSSYQNDTVQHTLGSSLATNGAMSVMAGHDLLLSAFQGKANGAVDLIAGHDLSVQSTLDASTSNRSAGLSYGYGWGFNQSASSSSQQLNQTSVTGSTLNVQAGNDLTLTAAGLQAQSGQANLIGGHDVSLAQLTTHTTDDVHGGNGYWSQPGQTLWGDTSSSSSAVHGSQLQASAGLSVQAGHDLSGQAASLNTSQGNASLLAGHDLSLTAGIDSQDYLHHFDPGEKSEGNYYNNQQLKRSSVSAGGDVQLQSGHDTALSAAALQAGSGQATLLAGNDIKLSAVATRNASGWWDMGGSRGDQSDVSQNGAVLTGNTGLTLAAKQDLTAQAALLASKQGTVTLAAGRDVSLTTAANVHDDYSKTVSESGGFFSSSTTTTIVTHHSTQDVGTSVQGTSIDMSSGRDLTVTAGRVNGNNDVNLQADRDLLINNGNAVSENTFYQHTEKHGLTASWTEGVGIGGKQSTQTRGGLQTDAIGSTISGGKLTLSAGRDASVVASNLLADTDLSLQANRNINLLAADNLSQAGSKFQSSSWGIGLLNGLSPRQTMIDWRRNEMDNTQNGVSQTSSLLSANNGKLSVVAGADQQFRGSGQGNLQSQGTNLQAAQDVTLTGNSITLDAITNRNDTRSHSQSQSFTMGNELAGVIGSAVNAAYDAYQASKDGASDRMQGALALKTGYNAYKAVGAYDKLTDGSTGKQISQFLDGKKPEGSDGASTSLIGVSNKFAYGESHQDSESHDSQQRGSIVQGRDVTITARDTDITMQGAKVQGTTVNLDATRNILLTAAENHSEIHSEGGGFNMGGGATLGIGGQTGLSFQGSLGTNSNVANGHETHYDNTLVTASDQLTTHSGQDTTLRGAQLAGGSIKANVGGNLSISSLQDQSVYESHQSSTGFDLSICVPPICYGQMVTGNLNLARTDINHDYLSATGQSGIAAGQGGFDILVRHDTQLTGAAITSQADASHNTLATASLESQDLANHQKTEASSMSLSLSYGSSASLMENLGNNVKANAVGNALAGAGLPKNEDQHSQTQSVISPATVTITGSSDAAQDASSRSTVAELQSRDANTANGALTNSLNLQQAQDLQAKMKDAQQTAQANQIIVGVAQQIGGDIADSMKAQAEADKKQAATLQSQAQQASLAGDSEQAIALNKQADTLLNNAKTSTEGWQTGGTYRQATQAAIGALTALLDGNAKEAAANAAAPYLATLVKEMTTTLDQDGKPQVNLPANVMAHALVGGVLAGLSGKDATAGAIGAGSAPLAARAIAKELYGSDNPETLTEKQKDELAQLTSAAGGLMGMVASKGSFAAASTAADAAKNEVENNTTAKTPVTEIYLKPDERKAYKEALSHCTSRGAPTVSCSQVTYYENLSVQHQSEQDALKNVYPELVLTLPWLGGATTAVEATLASKLTTGILGAGVNYGYQKVTLPKGQNVNWVDVSMAGASGLWTNGASLGSSTLYNAWTAYVGSHLQGQDAKAAMAGAAIGTVVGFKAGEALTGKINSAVNPWFRPDWVKSGPYGIVKWNSPNPVPAYLGATVGNWTQEKSNSLVVNGISH</sequence>
<comment type="similarity">
    <text evidence="5">In the N-terminal section; belongs to the CdiA toxin family.</text>
</comment>
<feature type="region of interest" description="Disordered" evidence="6">
    <location>
        <begin position="1758"/>
        <end position="1829"/>
    </location>
</feature>
<dbReference type="Pfam" id="PF13332">
    <property type="entry name" value="Fil_haemagg_2"/>
    <property type="match status" value="5"/>
</dbReference>